<evidence type="ECO:0000256" key="11">
    <source>
        <dbReference type="RuleBase" id="RU004450"/>
    </source>
</evidence>
<dbReference type="PROSITE" id="PS00449">
    <property type="entry name" value="ATPASE_A"/>
    <property type="match status" value="1"/>
</dbReference>
<organism evidence="13">
    <name type="scientific">Selenops bursarius</name>
    <dbReference type="NCBI Taxonomy" id="881841"/>
    <lineage>
        <taxon>Eukaryota</taxon>
        <taxon>Metazoa</taxon>
        <taxon>Ecdysozoa</taxon>
        <taxon>Arthropoda</taxon>
        <taxon>Chelicerata</taxon>
        <taxon>Arachnida</taxon>
        <taxon>Araneae</taxon>
        <taxon>Araneomorphae</taxon>
        <taxon>Entelegynae</taxon>
        <taxon>Dionycha</taxon>
        <taxon>Selenopidae</taxon>
        <taxon>Selenops</taxon>
    </lineage>
</organism>
<keyword evidence="5 12" id="KW-0812">Transmembrane</keyword>
<dbReference type="GO" id="GO:0005743">
    <property type="term" value="C:mitochondrial inner membrane"/>
    <property type="evidence" value="ECO:0007669"/>
    <property type="project" value="UniProtKB-SubCell"/>
</dbReference>
<feature type="transmembrane region" description="Helical" evidence="12">
    <location>
        <begin position="96"/>
        <end position="116"/>
    </location>
</feature>
<dbReference type="InterPro" id="IPR045083">
    <property type="entry name" value="ATP_synth_F0_asu_bact/mt"/>
</dbReference>
<dbReference type="InterPro" id="IPR035908">
    <property type="entry name" value="F0_ATP_A_sf"/>
</dbReference>
<dbReference type="GO" id="GO:0046933">
    <property type="term" value="F:proton-transporting ATP synthase activity, rotational mechanism"/>
    <property type="evidence" value="ECO:0007669"/>
    <property type="project" value="TreeGrafter"/>
</dbReference>
<evidence type="ECO:0000313" key="13">
    <source>
        <dbReference type="EMBL" id="AIM52656.1"/>
    </source>
</evidence>
<dbReference type="GO" id="GO:0045259">
    <property type="term" value="C:proton-transporting ATP synthase complex"/>
    <property type="evidence" value="ECO:0007669"/>
    <property type="project" value="UniProtKB-KW"/>
</dbReference>
<evidence type="ECO:0000256" key="1">
    <source>
        <dbReference type="ARBA" id="ARBA00004141"/>
    </source>
</evidence>
<keyword evidence="4" id="KW-0138">CF(0)</keyword>
<keyword evidence="3" id="KW-0813">Transport</keyword>
<feature type="transmembrane region" description="Helical" evidence="12">
    <location>
        <begin position="64"/>
        <end position="90"/>
    </location>
</feature>
<dbReference type="NCBIfam" id="TIGR01131">
    <property type="entry name" value="ATP_synt_6_or_A"/>
    <property type="match status" value="1"/>
</dbReference>
<feature type="transmembrane region" description="Helical" evidence="12">
    <location>
        <begin position="167"/>
        <end position="189"/>
    </location>
</feature>
<dbReference type="EMBL" id="KM114573">
    <property type="protein sequence ID" value="AIM52656.1"/>
    <property type="molecule type" value="Genomic_DNA"/>
</dbReference>
<dbReference type="InterPro" id="IPR023011">
    <property type="entry name" value="ATP_synth_F0_asu_AS"/>
</dbReference>
<keyword evidence="7 12" id="KW-1133">Transmembrane helix</keyword>
<evidence type="ECO:0000256" key="2">
    <source>
        <dbReference type="ARBA" id="ARBA00006810"/>
    </source>
</evidence>
<keyword evidence="8" id="KW-0406">Ion transport</keyword>
<gene>
    <name evidence="13" type="primary">ATP6</name>
</gene>
<evidence type="ECO:0000256" key="5">
    <source>
        <dbReference type="ARBA" id="ARBA00022692"/>
    </source>
</evidence>
<evidence type="ECO:0000256" key="4">
    <source>
        <dbReference type="ARBA" id="ARBA00022547"/>
    </source>
</evidence>
<dbReference type="GeneID" id="20357206"/>
<keyword evidence="9 12" id="KW-0472">Membrane</keyword>
<evidence type="ECO:0000256" key="12">
    <source>
        <dbReference type="SAM" id="Phobius"/>
    </source>
</evidence>
<geneLocation type="mitochondrion" evidence="13"/>
<evidence type="ECO:0000256" key="7">
    <source>
        <dbReference type="ARBA" id="ARBA00022989"/>
    </source>
</evidence>
<dbReference type="Gene3D" id="1.20.120.220">
    <property type="entry name" value="ATP synthase, F0 complex, subunit A"/>
    <property type="match status" value="1"/>
</dbReference>
<dbReference type="CDD" id="cd00310">
    <property type="entry name" value="ATP-synt_Fo_a_6"/>
    <property type="match status" value="1"/>
</dbReference>
<keyword evidence="13" id="KW-0496">Mitochondrion</keyword>
<evidence type="ECO:0000256" key="8">
    <source>
        <dbReference type="ARBA" id="ARBA00023065"/>
    </source>
</evidence>
<comment type="subcellular location">
    <subcellularLocation>
        <location evidence="1">Membrane</location>
        <topology evidence="1">Multi-pass membrane protein</topology>
    </subcellularLocation>
    <subcellularLocation>
        <location evidence="11">Mitochondrion inner membrane</location>
        <topology evidence="11">Multi-pass membrane protein</topology>
    </subcellularLocation>
</comment>
<feature type="transmembrane region" description="Helical" evidence="12">
    <location>
        <begin position="20"/>
        <end position="44"/>
    </location>
</feature>
<dbReference type="RefSeq" id="YP_009058790.1">
    <property type="nucleotide sequence ID" value="NC_024878.1"/>
</dbReference>
<dbReference type="PRINTS" id="PR00123">
    <property type="entry name" value="ATPASEA"/>
</dbReference>
<accession>A0A0U1X9Q8</accession>
<dbReference type="PANTHER" id="PTHR11410">
    <property type="entry name" value="ATP SYNTHASE SUBUNIT A"/>
    <property type="match status" value="1"/>
</dbReference>
<dbReference type="Pfam" id="PF00119">
    <property type="entry name" value="ATP-synt_A"/>
    <property type="match status" value="1"/>
</dbReference>
<dbReference type="AlphaFoldDB" id="A0A0U1X9Q8"/>
<evidence type="ECO:0000256" key="6">
    <source>
        <dbReference type="ARBA" id="ARBA00022781"/>
    </source>
</evidence>
<protein>
    <recommendedName>
        <fullName evidence="11">ATP synthase subunit a</fullName>
    </recommendedName>
</protein>
<comment type="similarity">
    <text evidence="2">Belongs to the ATPase A chain family.</text>
</comment>
<evidence type="ECO:0000256" key="3">
    <source>
        <dbReference type="ARBA" id="ARBA00022448"/>
    </source>
</evidence>
<dbReference type="SUPFAM" id="SSF81336">
    <property type="entry name" value="F1F0 ATP synthase subunit A"/>
    <property type="match status" value="1"/>
</dbReference>
<reference evidence="13" key="1">
    <citation type="journal article" date="2014" name="Mitochondrial DNA">
        <title>The complete mitochondrial genome of flat spider Selenops bursarius (Araneae: Selenopidae).</title>
        <authorList>
            <person name="Pan W.J."/>
            <person name="Fang H.Y."/>
            <person name="Zhang P."/>
            <person name="Pan H.C."/>
        </authorList>
    </citation>
    <scope>NUCLEOTIDE SEQUENCE</scope>
</reference>
<proteinExistence type="inferred from homology"/>
<evidence type="ECO:0000256" key="9">
    <source>
        <dbReference type="ARBA" id="ARBA00023136"/>
    </source>
</evidence>
<dbReference type="InterPro" id="IPR000568">
    <property type="entry name" value="ATP_synth_F0_asu"/>
</dbReference>
<dbReference type="PANTHER" id="PTHR11410:SF0">
    <property type="entry name" value="ATP SYNTHASE SUBUNIT A"/>
    <property type="match status" value="1"/>
</dbReference>
<name>A0A0U1X9Q8_9ARAC</name>
<feature type="transmembrane region" description="Helical" evidence="12">
    <location>
        <begin position="195"/>
        <end position="216"/>
    </location>
</feature>
<keyword evidence="6" id="KW-0375">Hydrogen ion transport</keyword>
<dbReference type="CTD" id="4508"/>
<keyword evidence="10" id="KW-0066">ATP synthesis</keyword>
<evidence type="ECO:0000256" key="10">
    <source>
        <dbReference type="ARBA" id="ARBA00023310"/>
    </source>
</evidence>
<sequence length="220" mass="24880">MSLFSVFDPTSYFGMTMNWIIMILIFVYFPVKYYLMSGGLFLMFKLIYDSISKVFTEVSMPRHIGLNFLSVMVFMYLVVSNLMGLFPFVFTSTAHPMITLGMGLVLWLSFFSMGWIMNFKNSSAHLVPEGSPIILAPLMVLIESISHFIRPFTLSIRLAANMMAGHLIVGLLSSISMIGMFGFLSSLFLQSTLMILEFGVAIIQGFVFSILLLLYATEYY</sequence>